<comment type="caution">
    <text evidence="2">The sequence shown here is derived from an EMBL/GenBank/DDBJ whole genome shotgun (WGS) entry which is preliminary data.</text>
</comment>
<name>A0A4Q2EK57_9ACTN</name>
<evidence type="ECO:0000313" key="2">
    <source>
        <dbReference type="EMBL" id="RXW32365.1"/>
    </source>
</evidence>
<dbReference type="Pfam" id="PF18726">
    <property type="entry name" value="HEPN_SAV_6107"/>
    <property type="match status" value="1"/>
</dbReference>
<dbReference type="EMBL" id="PPCV01000004">
    <property type="protein sequence ID" value="RXW32365.1"/>
    <property type="molecule type" value="Genomic_DNA"/>
</dbReference>
<organism evidence="2 3">
    <name type="scientific">Propioniciclava flava</name>
    <dbReference type="NCBI Taxonomy" id="2072026"/>
    <lineage>
        <taxon>Bacteria</taxon>
        <taxon>Bacillati</taxon>
        <taxon>Actinomycetota</taxon>
        <taxon>Actinomycetes</taxon>
        <taxon>Propionibacteriales</taxon>
        <taxon>Propionibacteriaceae</taxon>
        <taxon>Propioniciclava</taxon>
    </lineage>
</organism>
<accession>A0A4Q2EK57</accession>
<evidence type="ECO:0000259" key="1">
    <source>
        <dbReference type="Pfam" id="PF18726"/>
    </source>
</evidence>
<protein>
    <recommendedName>
        <fullName evidence="1">SAV-6107-like HEPN domain-containing protein</fullName>
    </recommendedName>
</protein>
<keyword evidence="3" id="KW-1185">Reference proteome</keyword>
<sequence length="127" mass="13565">MAVQVHDARTIAAGAAEDVDATLTQAEAALMPAQRFVIAHTAALQVAAWVLVQRRARVVGRPHVWGVLARVAPELAEWAQFFDALHLKRRAVEAGAIGLVTSREADDLIREVRSFAQAAGVKVGAHG</sequence>
<proteinExistence type="predicted"/>
<dbReference type="InterPro" id="IPR040891">
    <property type="entry name" value="HEPN_SAV_6107"/>
</dbReference>
<dbReference type="AlphaFoldDB" id="A0A4Q2EK57"/>
<dbReference type="OrthoDB" id="3731052at2"/>
<reference evidence="2 3" key="1">
    <citation type="submission" date="2018-01" db="EMBL/GenBank/DDBJ databases">
        <title>Lactibacter flavus gen. nov., sp. nov., a novel bacterium of the family Propionibacteriaceae isolated from raw milk and dairy products.</title>
        <authorList>
            <person name="Wenning M."/>
            <person name="Breitenwieser F."/>
            <person name="Huptas C."/>
            <person name="von Neubeck M."/>
            <person name="Busse H.-J."/>
            <person name="Scherer S."/>
        </authorList>
    </citation>
    <scope>NUCLEOTIDE SEQUENCE [LARGE SCALE GENOMIC DNA]</scope>
    <source>
        <strain evidence="2 3">VG341</strain>
    </source>
</reference>
<dbReference type="RefSeq" id="WP_129458587.1">
    <property type="nucleotide sequence ID" value="NZ_PPCV01000004.1"/>
</dbReference>
<gene>
    <name evidence="2" type="ORF">C1706_07400</name>
</gene>
<feature type="domain" description="SAV-6107-like HEPN" evidence="1">
    <location>
        <begin position="26"/>
        <end position="117"/>
    </location>
</feature>
<dbReference type="Proteomes" id="UP000290624">
    <property type="component" value="Unassembled WGS sequence"/>
</dbReference>
<evidence type="ECO:0000313" key="3">
    <source>
        <dbReference type="Proteomes" id="UP000290624"/>
    </source>
</evidence>